<proteinExistence type="predicted"/>
<dbReference type="GO" id="GO:0043332">
    <property type="term" value="C:mating projection tip"/>
    <property type="evidence" value="ECO:0007669"/>
    <property type="project" value="TreeGrafter"/>
</dbReference>
<evidence type="ECO:0000313" key="5">
    <source>
        <dbReference type="Proteomes" id="UP000504636"/>
    </source>
</evidence>
<dbReference type="SMART" id="SM00220">
    <property type="entry name" value="S_TKc"/>
    <property type="match status" value="1"/>
</dbReference>
<reference evidence="6" key="3">
    <citation type="submission" date="2025-04" db="UniProtKB">
        <authorList>
            <consortium name="RefSeq"/>
        </authorList>
    </citation>
    <scope>IDENTIFICATION</scope>
    <source>
        <strain evidence="6">CBS 304.34</strain>
    </source>
</reference>
<dbReference type="PROSITE" id="PS50011">
    <property type="entry name" value="PROTEIN_KINASE_DOM"/>
    <property type="match status" value="1"/>
</dbReference>
<dbReference type="Pfam" id="PF00069">
    <property type="entry name" value="Pkinase"/>
    <property type="match status" value="1"/>
</dbReference>
<evidence type="ECO:0000313" key="6">
    <source>
        <dbReference type="RefSeq" id="XP_033574324.1"/>
    </source>
</evidence>
<dbReference type="SUPFAM" id="SSF56112">
    <property type="entry name" value="Protein kinase-like (PK-like)"/>
    <property type="match status" value="1"/>
</dbReference>
<name>A0A6A6YF45_9PEZI</name>
<dbReference type="InterPro" id="IPR011009">
    <property type="entry name" value="Kinase-like_dom_sf"/>
</dbReference>
<keyword evidence="5" id="KW-1185">Reference proteome</keyword>
<dbReference type="Pfam" id="PF06395">
    <property type="entry name" value="CDC24"/>
    <property type="match status" value="1"/>
</dbReference>
<evidence type="ECO:0000259" key="2">
    <source>
        <dbReference type="PROSITE" id="PS50010"/>
    </source>
</evidence>
<reference evidence="6" key="2">
    <citation type="submission" date="2020-04" db="EMBL/GenBank/DDBJ databases">
        <authorList>
            <consortium name="NCBI Genome Project"/>
        </authorList>
    </citation>
    <scope>NUCLEOTIDE SEQUENCE</scope>
    <source>
        <strain evidence="6">CBS 304.34</strain>
    </source>
</reference>
<feature type="compositionally biased region" description="Acidic residues" evidence="1">
    <location>
        <begin position="23"/>
        <end position="32"/>
    </location>
</feature>
<dbReference type="Gene3D" id="1.20.900.10">
    <property type="entry name" value="Dbl homology (DH) domain"/>
    <property type="match status" value="1"/>
</dbReference>
<gene>
    <name evidence="4 6" type="ORF">BDZ99DRAFT_79260</name>
</gene>
<dbReference type="AlphaFoldDB" id="A0A6A6YF45"/>
<dbReference type="InterPro" id="IPR010481">
    <property type="entry name" value="Cdc24/Scd1_N"/>
</dbReference>
<feature type="domain" description="DH" evidence="2">
    <location>
        <begin position="683"/>
        <end position="843"/>
    </location>
</feature>
<dbReference type="Gene3D" id="1.10.510.10">
    <property type="entry name" value="Transferase(Phosphotransferase) domain 1"/>
    <property type="match status" value="1"/>
</dbReference>
<dbReference type="CDD" id="cd00180">
    <property type="entry name" value="PKc"/>
    <property type="match status" value="1"/>
</dbReference>
<dbReference type="OrthoDB" id="4062651at2759"/>
<dbReference type="InterPro" id="IPR000719">
    <property type="entry name" value="Prot_kinase_dom"/>
</dbReference>
<dbReference type="InterPro" id="IPR053026">
    <property type="entry name" value="CDC42_GEF"/>
</dbReference>
<dbReference type="PANTHER" id="PTHR47339">
    <property type="entry name" value="CELL DIVISION CONTROL PROTEIN 24"/>
    <property type="match status" value="1"/>
</dbReference>
<dbReference type="GO" id="GO:0004672">
    <property type="term" value="F:protein kinase activity"/>
    <property type="evidence" value="ECO:0007669"/>
    <property type="project" value="InterPro"/>
</dbReference>
<dbReference type="EMBL" id="MU003705">
    <property type="protein sequence ID" value="KAF2807360.1"/>
    <property type="molecule type" value="Genomic_DNA"/>
</dbReference>
<dbReference type="InterPro" id="IPR035899">
    <property type="entry name" value="DBL_dom_sf"/>
</dbReference>
<feature type="domain" description="Protein kinase" evidence="3">
    <location>
        <begin position="153"/>
        <end position="450"/>
    </location>
</feature>
<keyword evidence="4" id="KW-0418">Kinase</keyword>
<dbReference type="Proteomes" id="UP000504636">
    <property type="component" value="Unplaced"/>
</dbReference>
<evidence type="ECO:0000259" key="3">
    <source>
        <dbReference type="PROSITE" id="PS50011"/>
    </source>
</evidence>
<evidence type="ECO:0000256" key="1">
    <source>
        <dbReference type="SAM" id="MobiDB-lite"/>
    </source>
</evidence>
<dbReference type="GeneID" id="54469794"/>
<dbReference type="Pfam" id="PF00621">
    <property type="entry name" value="RhoGEF"/>
    <property type="match status" value="1"/>
</dbReference>
<organism evidence="4">
    <name type="scientific">Mytilinidion resinicola</name>
    <dbReference type="NCBI Taxonomy" id="574789"/>
    <lineage>
        <taxon>Eukaryota</taxon>
        <taxon>Fungi</taxon>
        <taxon>Dikarya</taxon>
        <taxon>Ascomycota</taxon>
        <taxon>Pezizomycotina</taxon>
        <taxon>Dothideomycetes</taxon>
        <taxon>Pleosporomycetidae</taxon>
        <taxon>Mytilinidiales</taxon>
        <taxon>Mytilinidiaceae</taxon>
        <taxon>Mytilinidion</taxon>
    </lineage>
</organism>
<evidence type="ECO:0000313" key="4">
    <source>
        <dbReference type="EMBL" id="KAF2807360.1"/>
    </source>
</evidence>
<dbReference type="PROSITE" id="PS50010">
    <property type="entry name" value="DH_2"/>
    <property type="match status" value="1"/>
</dbReference>
<dbReference type="SMART" id="SM00325">
    <property type="entry name" value="RhoGEF"/>
    <property type="match status" value="1"/>
</dbReference>
<reference evidence="4 6" key="1">
    <citation type="journal article" date="2020" name="Stud. Mycol.">
        <title>101 Dothideomycetes genomes: a test case for predicting lifestyles and emergence of pathogens.</title>
        <authorList>
            <person name="Haridas S."/>
            <person name="Albert R."/>
            <person name="Binder M."/>
            <person name="Bloem J."/>
            <person name="Labutti K."/>
            <person name="Salamov A."/>
            <person name="Andreopoulos B."/>
            <person name="Baker S."/>
            <person name="Barry K."/>
            <person name="Bills G."/>
            <person name="Bluhm B."/>
            <person name="Cannon C."/>
            <person name="Castanera R."/>
            <person name="Culley D."/>
            <person name="Daum C."/>
            <person name="Ezra D."/>
            <person name="Gonzalez J."/>
            <person name="Henrissat B."/>
            <person name="Kuo A."/>
            <person name="Liang C."/>
            <person name="Lipzen A."/>
            <person name="Lutzoni F."/>
            <person name="Magnuson J."/>
            <person name="Mondo S."/>
            <person name="Nolan M."/>
            <person name="Ohm R."/>
            <person name="Pangilinan J."/>
            <person name="Park H.-J."/>
            <person name="Ramirez L."/>
            <person name="Alfaro M."/>
            <person name="Sun H."/>
            <person name="Tritt A."/>
            <person name="Yoshinaga Y."/>
            <person name="Zwiers L.-H."/>
            <person name="Turgeon B."/>
            <person name="Goodwin S."/>
            <person name="Spatafora J."/>
            <person name="Crous P."/>
            <person name="Grigoriev I."/>
        </authorList>
    </citation>
    <scope>NUCLEOTIDE SEQUENCE</scope>
    <source>
        <strain evidence="4 6">CBS 304.34</strain>
    </source>
</reference>
<dbReference type="GO" id="GO:0031106">
    <property type="term" value="P:septin ring organization"/>
    <property type="evidence" value="ECO:0007669"/>
    <property type="project" value="TreeGrafter"/>
</dbReference>
<dbReference type="GO" id="GO:0005085">
    <property type="term" value="F:guanyl-nucleotide exchange factor activity"/>
    <property type="evidence" value="ECO:0007669"/>
    <property type="project" value="InterPro"/>
</dbReference>
<dbReference type="GO" id="GO:0030010">
    <property type="term" value="P:establishment of cell polarity"/>
    <property type="evidence" value="ECO:0007669"/>
    <property type="project" value="TreeGrafter"/>
</dbReference>
<dbReference type="RefSeq" id="XP_033574324.1">
    <property type="nucleotide sequence ID" value="XM_033728901.1"/>
</dbReference>
<dbReference type="GO" id="GO:0005737">
    <property type="term" value="C:cytoplasm"/>
    <property type="evidence" value="ECO:0007669"/>
    <property type="project" value="TreeGrafter"/>
</dbReference>
<keyword evidence="4" id="KW-0808">Transferase</keyword>
<feature type="region of interest" description="Disordered" evidence="1">
    <location>
        <begin position="21"/>
        <end position="45"/>
    </location>
</feature>
<accession>A0A6A6YF45</accession>
<dbReference type="GO" id="GO:0005524">
    <property type="term" value="F:ATP binding"/>
    <property type="evidence" value="ECO:0007669"/>
    <property type="project" value="InterPro"/>
</dbReference>
<protein>
    <submittedName>
        <fullName evidence="4 6">Kinase-like protein</fullName>
    </submittedName>
</protein>
<dbReference type="PANTHER" id="PTHR47339:SF1">
    <property type="entry name" value="CELL DIVISION CONTROL PROTEIN 24"/>
    <property type="match status" value="1"/>
</dbReference>
<sequence length="980" mass="111448">MADWNIVIDELAADRNAAIDQSPVEEEDEGELYEPQGVSSDSTVDLAQARNAATVSRRASISNFSISNFSISNQSVSTYITAKSVRSSIDTFRTAWSGSQNVYEKPQIPRSSWYKLLADKKLIPDPLDEKDWSGRGEHAEFKPNERFRINDLLAVEDTLGTSATALVESVRCRRILLARKTIRCNRRMKRADALEEVKHLKRLEHSHIVRVVGTYTFKQDLAILLYPAAEYNLDSFMESILTESPDGPGDEKTAPKLHALVTFFGCLARTLDFLHRNATKHMDIKPKNLLVTQKRDSNAPLSETAYKIYIADFGITRSYDDISEAETDSPTSFTRMYAAPEVDRKRGLPADIFSLGCVYVEMIAHLASRGRKSKRQDLMAILQSNEDQPWRSYAGNISTVTLWLHEVIELNKSNIHFLQLYPIPNMIIEMIDHDPERRPFAGHIASHFGLSSSCCGAGPDDFALEKPSPELAFSERTPHSISSPRSTTTTYQQPLREIPRPIPTILQAAFTRRSQPVFSLYNECVSLQIHFSADATFRQWMMEDSEVLHRLHGRIDAIILIWHFLQRGLPLLRLFNIDISPPDLQAMVKHMDLREKQAKAAVELFLDVCVQQLRMESETCFEMIDLFGDDLVRFMKVIKFVNRVLFLLGPTGKGNPFLQLDDNDLHSRLAIALAGPRTNRGYLSMSLIPDFLESERLYVKDLETLEAIRLAAIKHGLLSTEDLDSVFSNLIPLLDFHHESLKDMESSCSLPTLNQSWDRLIYHAHQNYDLYAQYLQNLPTAIEHTLPYRAELEAAVRFDHSIGAIHWSSIKTLILAPALRLLDYQYFLKSYSNRGDHEVGTPDLPSMALSDLDGVIQSAFSSPQPSFGISKFPHVFEFPQTRNAFPSHKEPFNYGWEELYPHDTWGEFVHDGRARQIHGHETLLCLFENTEAPGNWALEVDSVTLRFATEEMRNMWSESILSQTKARIRTRVSRKPVGGM</sequence>
<dbReference type="InterPro" id="IPR000219">
    <property type="entry name" value="DH_dom"/>
</dbReference>
<dbReference type="GO" id="GO:0005634">
    <property type="term" value="C:nucleus"/>
    <property type="evidence" value="ECO:0007669"/>
    <property type="project" value="TreeGrafter"/>
</dbReference>
<dbReference type="SUPFAM" id="SSF48065">
    <property type="entry name" value="DBL homology domain (DH-domain)"/>
    <property type="match status" value="1"/>
</dbReference>
<dbReference type="GO" id="GO:0000935">
    <property type="term" value="C:division septum"/>
    <property type="evidence" value="ECO:0007669"/>
    <property type="project" value="TreeGrafter"/>
</dbReference>